<evidence type="ECO:0000313" key="1">
    <source>
        <dbReference type="EMBL" id="GGL01261.1"/>
    </source>
</evidence>
<reference evidence="1" key="1">
    <citation type="journal article" date="2014" name="Int. J. Syst. Evol. Microbiol.">
        <title>Complete genome sequence of Corynebacterium casei LMG S-19264T (=DSM 44701T), isolated from a smear-ripened cheese.</title>
        <authorList>
            <consortium name="US DOE Joint Genome Institute (JGI-PGF)"/>
            <person name="Walter F."/>
            <person name="Albersmeier A."/>
            <person name="Kalinowski J."/>
            <person name="Ruckert C."/>
        </authorList>
    </citation>
    <scope>NUCLEOTIDE SEQUENCE</scope>
    <source>
        <strain evidence="1">JCM 3093</strain>
    </source>
</reference>
<proteinExistence type="predicted"/>
<accession>A0AA37BPH0</accession>
<name>A0AA37BPH0_9ACTN</name>
<dbReference type="Proteomes" id="UP000627984">
    <property type="component" value="Unassembled WGS sequence"/>
</dbReference>
<gene>
    <name evidence="1" type="ORF">GCM10010126_70640</name>
</gene>
<dbReference type="InterPro" id="IPR027417">
    <property type="entry name" value="P-loop_NTPase"/>
</dbReference>
<dbReference type="EMBL" id="BMQD01000061">
    <property type="protein sequence ID" value="GGL01261.1"/>
    <property type="molecule type" value="Genomic_DNA"/>
</dbReference>
<protein>
    <submittedName>
        <fullName evidence="1">Uncharacterized protein</fullName>
    </submittedName>
</protein>
<dbReference type="AlphaFoldDB" id="A0AA37BPH0"/>
<reference evidence="1" key="2">
    <citation type="submission" date="2022-09" db="EMBL/GenBank/DDBJ databases">
        <authorList>
            <person name="Sun Q."/>
            <person name="Ohkuma M."/>
        </authorList>
    </citation>
    <scope>NUCLEOTIDE SEQUENCE</scope>
    <source>
        <strain evidence="1">JCM 3093</strain>
    </source>
</reference>
<dbReference type="SUPFAM" id="SSF52540">
    <property type="entry name" value="P-loop containing nucleoside triphosphate hydrolases"/>
    <property type="match status" value="1"/>
</dbReference>
<organism evidence="1 2">
    <name type="scientific">Planomonospora parontospora</name>
    <dbReference type="NCBI Taxonomy" id="58119"/>
    <lineage>
        <taxon>Bacteria</taxon>
        <taxon>Bacillati</taxon>
        <taxon>Actinomycetota</taxon>
        <taxon>Actinomycetes</taxon>
        <taxon>Streptosporangiales</taxon>
        <taxon>Streptosporangiaceae</taxon>
        <taxon>Planomonospora</taxon>
    </lineage>
</organism>
<comment type="caution">
    <text evidence="1">The sequence shown here is derived from an EMBL/GenBank/DDBJ whole genome shotgun (WGS) entry which is preliminary data.</text>
</comment>
<evidence type="ECO:0000313" key="2">
    <source>
        <dbReference type="Proteomes" id="UP000627984"/>
    </source>
</evidence>
<dbReference type="RefSeq" id="WP_191898705.1">
    <property type="nucleotide sequence ID" value="NZ_BMQD01000061.1"/>
</dbReference>
<sequence>MVTATVRLEIVGTHGTGTTTLARRIEMELRATGLSVTAPTAGDRGRGRS</sequence>